<evidence type="ECO:0000313" key="2">
    <source>
        <dbReference type="EMBL" id="DAG04395.1"/>
    </source>
</evidence>
<accession>A0A8S5VCR0</accession>
<sequence>MRTVFGKVFYQKGNSADKPDFPGETYGDTARIQDPSTLDIVAEWKWNGSDWERTRVSGEQISNLDVGRLTAGSAAINDLAARRIAGDIGKFLQLTTDQLTVTGNASFVDLTAKHVWTRIINARSGEFEKIKAGMLAANSVTADNLRAGAIDGQVITGASIQTDRQNNHGLKIDNNGMRAYSSSGWKSLDINAHTGEIIIDGRIGRRDTWSETYFNDIVWASTGTDVGRDGNKIGVGLSFNSLEDDWWDGALFMSKSAQGVPSLKLHSPLRKTSENSKDTPRPSMTVSTDGINLYTGSENGSTWGTLSMTKYGMFARSQSVSWAMNDAGFMYSKNNKNLIASAYQYAWLRSERQSEMDSGTGFYITNEQTAMGWRNHGVWVNNSGVHMTGTKKFTMRVQGYTEKTGMWLSHSCTESPYDGVEYWENLTLDSEGKCTWVLPDYVPAIASKNAPWMVLCTSGKAKLEKTGFGPGVPPWTVHVSGAPGEEVSVLVKGARIIDMEPNAGQVEWVDYARRTPWELGPSTINDADVETLDYTLGGGTYGPTKPESTPEGDVSGV</sequence>
<protein>
    <submittedName>
        <fullName evidence="2">Uncharacterized protein</fullName>
    </submittedName>
</protein>
<evidence type="ECO:0000256" key="1">
    <source>
        <dbReference type="SAM" id="MobiDB-lite"/>
    </source>
</evidence>
<feature type="compositionally biased region" description="Polar residues" evidence="1">
    <location>
        <begin position="282"/>
        <end position="291"/>
    </location>
</feature>
<feature type="compositionally biased region" description="Basic and acidic residues" evidence="1">
    <location>
        <begin position="271"/>
        <end position="280"/>
    </location>
</feature>
<feature type="region of interest" description="Disordered" evidence="1">
    <location>
        <begin position="535"/>
        <end position="557"/>
    </location>
</feature>
<name>A0A8S5VCR0_9CAUD</name>
<dbReference type="EMBL" id="BK016243">
    <property type="protein sequence ID" value="DAG04395.1"/>
    <property type="molecule type" value="Genomic_DNA"/>
</dbReference>
<proteinExistence type="predicted"/>
<reference evidence="2" key="1">
    <citation type="journal article" date="2021" name="Proc. Natl. Acad. Sci. U.S.A.">
        <title>A Catalog of Tens of Thousands of Viruses from Human Metagenomes Reveals Hidden Associations with Chronic Diseases.</title>
        <authorList>
            <person name="Tisza M.J."/>
            <person name="Buck C.B."/>
        </authorList>
    </citation>
    <scope>NUCLEOTIDE SEQUENCE</scope>
    <source>
        <strain evidence="2">Ctyg07</strain>
    </source>
</reference>
<feature type="region of interest" description="Disordered" evidence="1">
    <location>
        <begin position="265"/>
        <end position="291"/>
    </location>
</feature>
<organism evidence="2">
    <name type="scientific">Siphoviridae sp. ctyg07</name>
    <dbReference type="NCBI Taxonomy" id="2825747"/>
    <lineage>
        <taxon>Viruses</taxon>
        <taxon>Duplodnaviria</taxon>
        <taxon>Heunggongvirae</taxon>
        <taxon>Uroviricota</taxon>
        <taxon>Caudoviricetes</taxon>
    </lineage>
</organism>